<keyword evidence="1" id="KW-1003">Cell membrane</keyword>
<keyword evidence="4 7" id="KW-1133">Transmembrane helix</keyword>
<evidence type="ECO:0000256" key="3">
    <source>
        <dbReference type="ARBA" id="ARBA00022692"/>
    </source>
</evidence>
<protein>
    <submittedName>
        <fullName evidence="8">FtsB-like septum formation initiator family protein</fullName>
    </submittedName>
</protein>
<organism evidence="8 9">
    <name type="scientific">Candidatus Trichorickettsia mobilis</name>
    <dbReference type="NCBI Taxonomy" id="1346319"/>
    <lineage>
        <taxon>Bacteria</taxon>
        <taxon>Pseudomonadati</taxon>
        <taxon>Pseudomonadota</taxon>
        <taxon>Alphaproteobacteria</taxon>
        <taxon>Rickettsiales</taxon>
        <taxon>Rickettsiaceae</taxon>
        <taxon>Rickettsieae</taxon>
        <taxon>Candidatus Trichorickettsia</taxon>
    </lineage>
</organism>
<evidence type="ECO:0000313" key="9">
    <source>
        <dbReference type="Proteomes" id="UP001326613"/>
    </source>
</evidence>
<keyword evidence="6" id="KW-0131">Cell cycle</keyword>
<evidence type="ECO:0000256" key="7">
    <source>
        <dbReference type="SAM" id="Phobius"/>
    </source>
</evidence>
<accession>A0ABZ0UU81</accession>
<keyword evidence="9" id="KW-1185">Reference proteome</keyword>
<dbReference type="Pfam" id="PF04977">
    <property type="entry name" value="DivIC"/>
    <property type="match status" value="1"/>
</dbReference>
<dbReference type="InterPro" id="IPR007060">
    <property type="entry name" value="FtsL/DivIC"/>
</dbReference>
<name>A0ABZ0UU81_9RICK</name>
<dbReference type="PANTHER" id="PTHR37485">
    <property type="entry name" value="CELL DIVISION PROTEIN FTSB"/>
    <property type="match status" value="1"/>
</dbReference>
<keyword evidence="5 7" id="KW-0472">Membrane</keyword>
<gene>
    <name evidence="8" type="ORF">Trichorick_00058</name>
</gene>
<evidence type="ECO:0000256" key="5">
    <source>
        <dbReference type="ARBA" id="ARBA00023136"/>
    </source>
</evidence>
<evidence type="ECO:0000313" key="8">
    <source>
        <dbReference type="EMBL" id="WPY00187.1"/>
    </source>
</evidence>
<dbReference type="EMBL" id="CP112932">
    <property type="protein sequence ID" value="WPY00187.1"/>
    <property type="molecule type" value="Genomic_DNA"/>
</dbReference>
<proteinExistence type="predicted"/>
<keyword evidence="2" id="KW-0132">Cell division</keyword>
<evidence type="ECO:0000256" key="1">
    <source>
        <dbReference type="ARBA" id="ARBA00022475"/>
    </source>
</evidence>
<dbReference type="PANTHER" id="PTHR37485:SF1">
    <property type="entry name" value="CELL DIVISION PROTEIN FTSB"/>
    <property type="match status" value="1"/>
</dbReference>
<evidence type="ECO:0000256" key="2">
    <source>
        <dbReference type="ARBA" id="ARBA00022618"/>
    </source>
</evidence>
<feature type="transmembrane region" description="Helical" evidence="7">
    <location>
        <begin position="20"/>
        <end position="44"/>
    </location>
</feature>
<dbReference type="InterPro" id="IPR023081">
    <property type="entry name" value="Cell_div_FtsB"/>
</dbReference>
<reference evidence="8 9" key="1">
    <citation type="submission" date="2022-10" db="EMBL/GenBank/DDBJ databases">
        <title>Host association and intracellularity evolved multiple times independently in the Rickettsiales.</title>
        <authorList>
            <person name="Castelli M."/>
            <person name="Nardi T."/>
            <person name="Gammuto L."/>
            <person name="Bellinzona G."/>
            <person name="Sabaneyeva E."/>
            <person name="Potekhin A."/>
            <person name="Serra V."/>
            <person name="Petroni G."/>
            <person name="Sassera D."/>
        </authorList>
    </citation>
    <scope>NUCLEOTIDE SEQUENCE [LARGE SCALE GENOMIC DNA]</scope>
    <source>
        <strain evidence="8 9">Kr 154-4</strain>
    </source>
</reference>
<sequence>MSYLRLITLTRFSKQLLFNILLLMSLGYFIFHTIYGDLGVFAYFRLNQQLTKTQSILEDLMAKNIELEHHVKLLKSGDKDFLEEKARNILGIASPRELIFSTTQASVISNEQNP</sequence>
<dbReference type="Proteomes" id="UP001326613">
    <property type="component" value="Chromosome"/>
</dbReference>
<evidence type="ECO:0000256" key="4">
    <source>
        <dbReference type="ARBA" id="ARBA00022989"/>
    </source>
</evidence>
<evidence type="ECO:0000256" key="6">
    <source>
        <dbReference type="ARBA" id="ARBA00023306"/>
    </source>
</evidence>
<keyword evidence="3 7" id="KW-0812">Transmembrane</keyword>
<dbReference type="RefSeq" id="WP_323738283.1">
    <property type="nucleotide sequence ID" value="NZ_CP112932.1"/>
</dbReference>